<evidence type="ECO:0000313" key="2">
    <source>
        <dbReference type="EMBL" id="SPR99308.1"/>
    </source>
</evidence>
<sequence>MTPAQEYLWFRMNAGPLPRTRKEPTERERRESAEDDEGQPKTRRRRRARPSNSDEGV</sequence>
<reference evidence="2 3" key="1">
    <citation type="submission" date="2018-01" db="EMBL/GenBank/DDBJ databases">
        <authorList>
            <person name="Gaut B.S."/>
            <person name="Morton B.R."/>
            <person name="Clegg M.T."/>
            <person name="Duvall M.R."/>
        </authorList>
    </citation>
    <scope>NUCLEOTIDE SEQUENCE [LARGE SCALE GENOMIC DNA]</scope>
    <source>
        <strain evidence="2">Cupriavidus taiwanensis cmp 52</strain>
    </source>
</reference>
<evidence type="ECO:0000256" key="1">
    <source>
        <dbReference type="SAM" id="MobiDB-lite"/>
    </source>
</evidence>
<evidence type="ECO:0000313" key="3">
    <source>
        <dbReference type="Proteomes" id="UP000256805"/>
    </source>
</evidence>
<protein>
    <submittedName>
        <fullName evidence="2">Uncharacterized protein</fullName>
    </submittedName>
</protein>
<feature type="region of interest" description="Disordered" evidence="1">
    <location>
        <begin position="1"/>
        <end position="57"/>
    </location>
</feature>
<accession>A0A375J288</accession>
<organism evidence="2 3">
    <name type="scientific">Cupriavidus taiwanensis</name>
    <dbReference type="NCBI Taxonomy" id="164546"/>
    <lineage>
        <taxon>Bacteria</taxon>
        <taxon>Pseudomonadati</taxon>
        <taxon>Pseudomonadota</taxon>
        <taxon>Betaproteobacteria</taxon>
        <taxon>Burkholderiales</taxon>
        <taxon>Burkholderiaceae</taxon>
        <taxon>Cupriavidus</taxon>
    </lineage>
</organism>
<feature type="compositionally biased region" description="Basic and acidic residues" evidence="1">
    <location>
        <begin position="20"/>
        <end position="32"/>
    </location>
</feature>
<dbReference type="AlphaFoldDB" id="A0A375J288"/>
<proteinExistence type="predicted"/>
<name>A0A375J288_9BURK</name>
<dbReference type="Proteomes" id="UP000256805">
    <property type="component" value="Unassembled WGS sequence"/>
</dbReference>
<gene>
    <name evidence="2" type="ORF">CBM2634_A80240</name>
</gene>
<dbReference type="EMBL" id="OVTA01000030">
    <property type="protein sequence ID" value="SPR99308.1"/>
    <property type="molecule type" value="Genomic_DNA"/>
</dbReference>